<sequence length="184" mass="22405">MEITKEHIEKIHKILNRVSPVDYDCGKLCGEICCVYDDEDYPNDELIIYLLPGEEKLYENSKTFELKHFTINEIKYPYSWKDGVYTVKCLNPPRCEREIRPIQCRTFPLIPHIDKNNHFYLIFDDDQYPYECPLIKNNFELNEDFINETYKVWRFLLKNKLVYDLVDMDSRKRENKKIKYKKIR</sequence>
<accession>A0A8T3VQ05</accession>
<proteinExistence type="predicted"/>
<protein>
    <submittedName>
        <fullName evidence="1">Uncharacterized protein</fullName>
    </submittedName>
</protein>
<dbReference type="AlphaFoldDB" id="A0A8T3VQ05"/>
<dbReference type="Proteomes" id="UP000713479">
    <property type="component" value="Unassembled WGS sequence"/>
</dbReference>
<comment type="caution">
    <text evidence="1">The sequence shown here is derived from an EMBL/GenBank/DDBJ whole genome shotgun (WGS) entry which is preliminary data.</text>
</comment>
<reference evidence="1" key="1">
    <citation type="submission" date="2019-04" db="EMBL/GenBank/DDBJ databases">
        <title>Evolution of Biomass-Degrading Anaerobic Consortia Revealed by Metagenomics.</title>
        <authorList>
            <person name="Peng X."/>
        </authorList>
    </citation>
    <scope>NUCLEOTIDE SEQUENCE</scope>
    <source>
        <strain evidence="1">SIG13</strain>
    </source>
</reference>
<name>A0A8T3VQ05_9EURY</name>
<evidence type="ECO:0000313" key="2">
    <source>
        <dbReference type="Proteomes" id="UP000713479"/>
    </source>
</evidence>
<gene>
    <name evidence="1" type="ORF">E7Z74_02580</name>
</gene>
<dbReference type="EMBL" id="SUTF01000003">
    <property type="protein sequence ID" value="MBE6510146.1"/>
    <property type="molecule type" value="Genomic_DNA"/>
</dbReference>
<evidence type="ECO:0000313" key="1">
    <source>
        <dbReference type="EMBL" id="MBE6510146.1"/>
    </source>
</evidence>
<organism evidence="1 2">
    <name type="scientific">Methanobrevibacter millerae</name>
    <dbReference type="NCBI Taxonomy" id="230361"/>
    <lineage>
        <taxon>Archaea</taxon>
        <taxon>Methanobacteriati</taxon>
        <taxon>Methanobacteriota</taxon>
        <taxon>Methanomada group</taxon>
        <taxon>Methanobacteria</taxon>
        <taxon>Methanobacteriales</taxon>
        <taxon>Methanobacteriaceae</taxon>
        <taxon>Methanobrevibacter</taxon>
    </lineage>
</organism>